<protein>
    <submittedName>
        <fullName evidence="1">Putative ACR</fullName>
    </submittedName>
</protein>
<dbReference type="GO" id="GO:0003697">
    <property type="term" value="F:single-stranded DNA binding"/>
    <property type="evidence" value="ECO:0007669"/>
    <property type="project" value="InterPro"/>
</dbReference>
<dbReference type="EMBL" id="RBSP01000090">
    <property type="protein sequence ID" value="RMS54236.1"/>
    <property type="molecule type" value="Genomic_DNA"/>
</dbReference>
<name>A0A658KGY3_PSEA0</name>
<organism evidence="1 2">
    <name type="scientific">Pseudomonas amygdali pv. photiniae</name>
    <dbReference type="NCBI Taxonomy" id="251724"/>
    <lineage>
        <taxon>Bacteria</taxon>
        <taxon>Pseudomonadati</taxon>
        <taxon>Pseudomonadota</taxon>
        <taxon>Gammaproteobacteria</taxon>
        <taxon>Pseudomonadales</taxon>
        <taxon>Pseudomonadaceae</taxon>
        <taxon>Pseudomonas</taxon>
        <taxon>Pseudomonas amygdali</taxon>
    </lineage>
</organism>
<reference evidence="1 2" key="1">
    <citation type="submission" date="2018-08" db="EMBL/GenBank/DDBJ databases">
        <title>Recombination of ecologically and evolutionarily significant loci maintains genetic cohesion in the Pseudomonas syringae species complex.</title>
        <authorList>
            <person name="Dillon M."/>
            <person name="Thakur S."/>
            <person name="Almeida R.N.D."/>
            <person name="Weir B.S."/>
            <person name="Guttman D.S."/>
        </authorList>
    </citation>
    <scope>NUCLEOTIDE SEQUENCE [LARGE SCALE GENOMIC DNA]</scope>
    <source>
        <strain evidence="1 2">ICMP 7847</strain>
    </source>
</reference>
<proteinExistence type="predicted"/>
<dbReference type="InterPro" id="IPR036590">
    <property type="entry name" value="SRAP-like"/>
</dbReference>
<evidence type="ECO:0000313" key="2">
    <source>
        <dbReference type="Proteomes" id="UP000270873"/>
    </source>
</evidence>
<evidence type="ECO:0000313" key="1">
    <source>
        <dbReference type="EMBL" id="RMS54236.1"/>
    </source>
</evidence>
<accession>A0A658KGY3</accession>
<dbReference type="SUPFAM" id="SSF143081">
    <property type="entry name" value="BB1717-like"/>
    <property type="match status" value="1"/>
</dbReference>
<gene>
    <name evidence="1" type="ORF">ALP66_05638</name>
</gene>
<feature type="non-terminal residue" evidence="1">
    <location>
        <position position="77"/>
    </location>
</feature>
<dbReference type="AlphaFoldDB" id="A0A658KGY3"/>
<sequence>MWPGYLGPFLRSADGRVEDNESPEAMEVLTGSFGLIPSWSKDSKIARRTYNARSETVAEKPSFRHAWRQAQHCIIPA</sequence>
<dbReference type="GO" id="GO:0106300">
    <property type="term" value="P:protein-DNA covalent cross-linking repair"/>
    <property type="evidence" value="ECO:0007669"/>
    <property type="project" value="InterPro"/>
</dbReference>
<dbReference type="Pfam" id="PF02586">
    <property type="entry name" value="SRAP"/>
    <property type="match status" value="1"/>
</dbReference>
<comment type="caution">
    <text evidence="1">The sequence shown here is derived from an EMBL/GenBank/DDBJ whole genome shotgun (WGS) entry which is preliminary data.</text>
</comment>
<dbReference type="Gene3D" id="3.90.1680.10">
    <property type="entry name" value="SOS response associated peptidase-like"/>
    <property type="match status" value="1"/>
</dbReference>
<dbReference type="Proteomes" id="UP000270873">
    <property type="component" value="Unassembled WGS sequence"/>
</dbReference>
<dbReference type="InterPro" id="IPR003738">
    <property type="entry name" value="SRAP"/>
</dbReference>